<dbReference type="AlphaFoldDB" id="A0AA39PL47"/>
<dbReference type="EMBL" id="JAUEPR010000004">
    <property type="protein sequence ID" value="KAK0486318.1"/>
    <property type="molecule type" value="Genomic_DNA"/>
</dbReference>
<proteinExistence type="predicted"/>
<accession>A0AA39PL47</accession>
<dbReference type="SUPFAM" id="SSF54695">
    <property type="entry name" value="POZ domain"/>
    <property type="match status" value="1"/>
</dbReference>
<evidence type="ECO:0000259" key="1">
    <source>
        <dbReference type="Pfam" id="PF00651"/>
    </source>
</evidence>
<evidence type="ECO:0000313" key="3">
    <source>
        <dbReference type="Proteomes" id="UP001175227"/>
    </source>
</evidence>
<dbReference type="InterPro" id="IPR011333">
    <property type="entry name" value="SKP1/BTB/POZ_sf"/>
</dbReference>
<reference evidence="2" key="1">
    <citation type="submission" date="2023-06" db="EMBL/GenBank/DDBJ databases">
        <authorList>
            <consortium name="Lawrence Berkeley National Laboratory"/>
            <person name="Ahrendt S."/>
            <person name="Sahu N."/>
            <person name="Indic B."/>
            <person name="Wong-Bajracharya J."/>
            <person name="Merenyi Z."/>
            <person name="Ke H.-M."/>
            <person name="Monk M."/>
            <person name="Kocsube S."/>
            <person name="Drula E."/>
            <person name="Lipzen A."/>
            <person name="Balint B."/>
            <person name="Henrissat B."/>
            <person name="Andreopoulos B."/>
            <person name="Martin F.M."/>
            <person name="Harder C.B."/>
            <person name="Rigling D."/>
            <person name="Ford K.L."/>
            <person name="Foster G.D."/>
            <person name="Pangilinan J."/>
            <person name="Papanicolaou A."/>
            <person name="Barry K."/>
            <person name="LaButti K."/>
            <person name="Viragh M."/>
            <person name="Koriabine M."/>
            <person name="Yan M."/>
            <person name="Riley R."/>
            <person name="Champramary S."/>
            <person name="Plett K.L."/>
            <person name="Tsai I.J."/>
            <person name="Slot J."/>
            <person name="Sipos G."/>
            <person name="Plett J."/>
            <person name="Nagy L.G."/>
            <person name="Grigoriev I.V."/>
        </authorList>
    </citation>
    <scope>NUCLEOTIDE SEQUENCE</scope>
    <source>
        <strain evidence="2">ICMP 16352</strain>
    </source>
</reference>
<dbReference type="Pfam" id="PF00651">
    <property type="entry name" value="BTB"/>
    <property type="match status" value="1"/>
</dbReference>
<dbReference type="InterPro" id="IPR000210">
    <property type="entry name" value="BTB/POZ_dom"/>
</dbReference>
<feature type="domain" description="BTB" evidence="1">
    <location>
        <begin position="25"/>
        <end position="126"/>
    </location>
</feature>
<name>A0AA39PL47_9AGAR</name>
<protein>
    <recommendedName>
        <fullName evidence="1">BTB domain-containing protein</fullName>
    </recommendedName>
</protein>
<dbReference type="Proteomes" id="UP001175227">
    <property type="component" value="Unassembled WGS sequence"/>
</dbReference>
<dbReference type="Gene3D" id="3.30.710.10">
    <property type="entry name" value="Potassium Channel Kv1.1, Chain A"/>
    <property type="match status" value="1"/>
</dbReference>
<keyword evidence="3" id="KW-1185">Reference proteome</keyword>
<evidence type="ECO:0000313" key="2">
    <source>
        <dbReference type="EMBL" id="KAK0486318.1"/>
    </source>
</evidence>
<sequence>MMSGNATSSDSQRTIRSVRFYWEPVIFLVENQLFRVARHLFVNTSEVFSTMFSLPQDNVGVVDGSDDEHPLILQGVESADFENMLEALVVQQRTATLDQRGWVSVLKLATMWGMHDVRRLAIKELNKLRMSDVDLHCLWKRVCCCRIGRYQATTIWLTAKMRSPRRRFRDLRCLLVVKVWQAQTSISNSQPGRETTRSCFGKHVFFRGGRNLSTKSWPLETRYVSPKPSFIRHIE</sequence>
<gene>
    <name evidence="2" type="ORF">IW261DRAFT_791339</name>
</gene>
<comment type="caution">
    <text evidence="2">The sequence shown here is derived from an EMBL/GenBank/DDBJ whole genome shotgun (WGS) entry which is preliminary data.</text>
</comment>
<organism evidence="2 3">
    <name type="scientific">Armillaria novae-zelandiae</name>
    <dbReference type="NCBI Taxonomy" id="153914"/>
    <lineage>
        <taxon>Eukaryota</taxon>
        <taxon>Fungi</taxon>
        <taxon>Dikarya</taxon>
        <taxon>Basidiomycota</taxon>
        <taxon>Agaricomycotina</taxon>
        <taxon>Agaricomycetes</taxon>
        <taxon>Agaricomycetidae</taxon>
        <taxon>Agaricales</taxon>
        <taxon>Marasmiineae</taxon>
        <taxon>Physalacriaceae</taxon>
        <taxon>Armillaria</taxon>
    </lineage>
</organism>